<gene>
    <name evidence="2" type="ORF">COA17_07225</name>
</gene>
<keyword evidence="3" id="KW-1185">Reference proteome</keyword>
<name>A0A2A4I074_9SPHN</name>
<comment type="caution">
    <text evidence="2">The sequence shown here is derived from an EMBL/GenBank/DDBJ whole genome shotgun (WGS) entry which is preliminary data.</text>
</comment>
<keyword evidence="1" id="KW-0812">Transmembrane</keyword>
<evidence type="ECO:0000313" key="2">
    <source>
        <dbReference type="EMBL" id="PCG09643.1"/>
    </source>
</evidence>
<feature type="transmembrane region" description="Helical" evidence="1">
    <location>
        <begin position="72"/>
        <end position="95"/>
    </location>
</feature>
<dbReference type="Proteomes" id="UP000218784">
    <property type="component" value="Unassembled WGS sequence"/>
</dbReference>
<reference evidence="2 3" key="1">
    <citation type="submission" date="2017-09" db="EMBL/GenBank/DDBJ databases">
        <title>Sphingomonas ginsenosidimutans KACC 14949, whole genome shotgun sequence.</title>
        <authorList>
            <person name="Feng G."/>
            <person name="Zhu H."/>
        </authorList>
    </citation>
    <scope>NUCLEOTIDE SEQUENCE [LARGE SCALE GENOMIC DNA]</scope>
    <source>
        <strain evidence="2 3">KACC 14949</strain>
    </source>
</reference>
<organism evidence="2 3">
    <name type="scientific">Sphingomonas ginsenosidimutans</name>
    <dbReference type="NCBI Taxonomy" id="862134"/>
    <lineage>
        <taxon>Bacteria</taxon>
        <taxon>Pseudomonadati</taxon>
        <taxon>Pseudomonadota</taxon>
        <taxon>Alphaproteobacteria</taxon>
        <taxon>Sphingomonadales</taxon>
        <taxon>Sphingomonadaceae</taxon>
        <taxon>Sphingomonas</taxon>
    </lineage>
</organism>
<feature type="transmembrane region" description="Helical" evidence="1">
    <location>
        <begin position="42"/>
        <end position="60"/>
    </location>
</feature>
<protein>
    <recommendedName>
        <fullName evidence="4">Major facilitator superfamily (MFS) profile domain-containing protein</fullName>
    </recommendedName>
</protein>
<feature type="transmembrane region" description="Helical" evidence="1">
    <location>
        <begin position="12"/>
        <end position="30"/>
    </location>
</feature>
<evidence type="ECO:0000256" key="1">
    <source>
        <dbReference type="SAM" id="Phobius"/>
    </source>
</evidence>
<keyword evidence="1" id="KW-0472">Membrane</keyword>
<proteinExistence type="predicted"/>
<dbReference type="EMBL" id="NWVD01000002">
    <property type="protein sequence ID" value="PCG09643.1"/>
    <property type="molecule type" value="Genomic_DNA"/>
</dbReference>
<accession>A0A2A4I074</accession>
<sequence length="105" mass="11224">MNIEEPGTLLRYGYIALAAVSGAFTALSFVRWKDMGAMELTLTLLGGFSFAIFVTPWIAHEVMGVEDSNVRAIAALTYVFGSGSNILLPLVIGWVKRILGSGEAA</sequence>
<evidence type="ECO:0000313" key="3">
    <source>
        <dbReference type="Proteomes" id="UP000218784"/>
    </source>
</evidence>
<keyword evidence="1" id="KW-1133">Transmembrane helix</keyword>
<dbReference type="RefSeq" id="WP_096611251.1">
    <property type="nucleotide sequence ID" value="NZ_NWVD01000002.1"/>
</dbReference>
<evidence type="ECO:0008006" key="4">
    <source>
        <dbReference type="Google" id="ProtNLM"/>
    </source>
</evidence>
<dbReference type="AlphaFoldDB" id="A0A2A4I074"/>